<evidence type="ECO:0000259" key="4">
    <source>
        <dbReference type="Pfam" id="PF13490"/>
    </source>
</evidence>
<evidence type="ECO:0000313" key="5">
    <source>
        <dbReference type="EMBL" id="GEN34248.1"/>
    </source>
</evidence>
<protein>
    <recommendedName>
        <fullName evidence="2">Anti-sigma-W factor RsiW</fullName>
    </recommendedName>
</protein>
<feature type="transmembrane region" description="Helical" evidence="3">
    <location>
        <begin position="98"/>
        <end position="118"/>
    </location>
</feature>
<keyword evidence="3" id="KW-0812">Transmembrane</keyword>
<organism evidence="5 6">
    <name type="scientific">Aneurinibacillus danicus</name>
    <dbReference type="NCBI Taxonomy" id="267746"/>
    <lineage>
        <taxon>Bacteria</taxon>
        <taxon>Bacillati</taxon>
        <taxon>Bacillota</taxon>
        <taxon>Bacilli</taxon>
        <taxon>Bacillales</taxon>
        <taxon>Paenibacillaceae</taxon>
        <taxon>Aneurinibacillus group</taxon>
        <taxon>Aneurinibacillus</taxon>
    </lineage>
</organism>
<proteinExistence type="inferred from homology"/>
<keyword evidence="3" id="KW-0472">Membrane</keyword>
<dbReference type="RefSeq" id="WP_146809531.1">
    <property type="nucleotide sequence ID" value="NZ_BJXX01000069.1"/>
</dbReference>
<evidence type="ECO:0000256" key="2">
    <source>
        <dbReference type="ARBA" id="ARBA00024438"/>
    </source>
</evidence>
<dbReference type="Pfam" id="PF13490">
    <property type="entry name" value="zf-HC2"/>
    <property type="match status" value="1"/>
</dbReference>
<dbReference type="OrthoDB" id="2679416at2"/>
<feature type="domain" description="Putative zinc-finger" evidence="4">
    <location>
        <begin position="3"/>
        <end position="37"/>
    </location>
</feature>
<keyword evidence="3" id="KW-1133">Transmembrane helix</keyword>
<name>A0A511V8M5_9BACL</name>
<feature type="transmembrane region" description="Helical" evidence="3">
    <location>
        <begin position="180"/>
        <end position="201"/>
    </location>
</feature>
<dbReference type="Proteomes" id="UP000321157">
    <property type="component" value="Unassembled WGS sequence"/>
</dbReference>
<dbReference type="InterPro" id="IPR027383">
    <property type="entry name" value="Znf_put"/>
</dbReference>
<dbReference type="InterPro" id="IPR041916">
    <property type="entry name" value="Anti_sigma_zinc_sf"/>
</dbReference>
<dbReference type="AlphaFoldDB" id="A0A511V8M5"/>
<comment type="similarity">
    <text evidence="1">Belongs to the zinc-associated anti-sigma factor (ZAS) superfamily. Anti-sigma-W factor family.</text>
</comment>
<comment type="caution">
    <text evidence="5">The sequence shown here is derived from an EMBL/GenBank/DDBJ whole genome shotgun (WGS) entry which is preliminary data.</text>
</comment>
<evidence type="ECO:0000256" key="1">
    <source>
        <dbReference type="ARBA" id="ARBA00024353"/>
    </source>
</evidence>
<dbReference type="Gene3D" id="1.10.10.1320">
    <property type="entry name" value="Anti-sigma factor, zinc-finger domain"/>
    <property type="match status" value="1"/>
</dbReference>
<accession>A0A511V8M5</accession>
<gene>
    <name evidence="5" type="ORF">ADA01nite_17080</name>
</gene>
<dbReference type="EMBL" id="BJXX01000069">
    <property type="protein sequence ID" value="GEN34248.1"/>
    <property type="molecule type" value="Genomic_DNA"/>
</dbReference>
<sequence length="209" mass="23499">MDCKTVQRLLADYTEGKLPLTVEEEVEKHLEDCEACQEEHAFYIDSTQQALLHSPVLPARYEHLTVSDRVMNRILEENKWAAPAPERAREIPQPMRRWITGLAVALLFACFLPIFMLGRQLNEVMNPTPADTATDIVVSAEALRFSPNDANNIRTTQYGIVASARNPISYSLPPEQPSRVHYGLLSALFGILISVVSMSWLSRLKKHAG</sequence>
<reference evidence="5 6" key="1">
    <citation type="submission" date="2019-07" db="EMBL/GenBank/DDBJ databases">
        <title>Whole genome shotgun sequence of Aneurinibacillus danicus NBRC 102444.</title>
        <authorList>
            <person name="Hosoyama A."/>
            <person name="Uohara A."/>
            <person name="Ohji S."/>
            <person name="Ichikawa N."/>
        </authorList>
    </citation>
    <scope>NUCLEOTIDE SEQUENCE [LARGE SCALE GENOMIC DNA]</scope>
    <source>
        <strain evidence="5 6">NBRC 102444</strain>
    </source>
</reference>
<evidence type="ECO:0000313" key="6">
    <source>
        <dbReference type="Proteomes" id="UP000321157"/>
    </source>
</evidence>
<keyword evidence="6" id="KW-1185">Reference proteome</keyword>
<evidence type="ECO:0000256" key="3">
    <source>
        <dbReference type="SAM" id="Phobius"/>
    </source>
</evidence>